<accession>A0A1R3KE31</accession>
<proteinExistence type="predicted"/>
<evidence type="ECO:0000313" key="2">
    <source>
        <dbReference type="EMBL" id="OMP05304.1"/>
    </source>
</evidence>
<reference evidence="3" key="1">
    <citation type="submission" date="2013-09" db="EMBL/GenBank/DDBJ databases">
        <title>Corchorus olitorius genome sequencing.</title>
        <authorList>
            <person name="Alam M."/>
            <person name="Haque M.S."/>
            <person name="Islam M.S."/>
            <person name="Emdad E.M."/>
            <person name="Islam M.M."/>
            <person name="Ahmed B."/>
            <person name="Halim A."/>
            <person name="Hossen Q.M.M."/>
            <person name="Hossain M.Z."/>
            <person name="Ahmed R."/>
            <person name="Khan M.M."/>
            <person name="Islam R."/>
            <person name="Rashid M.M."/>
            <person name="Khan S.A."/>
            <person name="Rahman M.S."/>
            <person name="Alam M."/>
            <person name="Yahiya A.S."/>
            <person name="Khan M.S."/>
            <person name="Azam M.S."/>
            <person name="Haque T."/>
            <person name="Lashkar M.Z.H."/>
            <person name="Akhand A.I."/>
            <person name="Morshed G."/>
            <person name="Roy S."/>
            <person name="Uddin K.S."/>
            <person name="Rabeya T."/>
            <person name="Hossain A.S."/>
            <person name="Chowdhury A."/>
            <person name="Snigdha A.R."/>
            <person name="Mortoza M.S."/>
            <person name="Matin S.A."/>
            <person name="Hoque S.M.E."/>
            <person name="Islam M.K."/>
            <person name="Roy D.K."/>
            <person name="Haider R."/>
            <person name="Moosa M.M."/>
            <person name="Elias S.M."/>
            <person name="Hasan A.M."/>
            <person name="Jahan S."/>
            <person name="Shafiuddin M."/>
            <person name="Mahmood N."/>
            <person name="Shommy N.S."/>
        </authorList>
    </citation>
    <scope>NUCLEOTIDE SEQUENCE [LARGE SCALE GENOMIC DNA]</scope>
    <source>
        <strain evidence="3">cv. O-4</strain>
    </source>
</reference>
<dbReference type="SUPFAM" id="SSF81383">
    <property type="entry name" value="F-box domain"/>
    <property type="match status" value="1"/>
</dbReference>
<comment type="caution">
    <text evidence="2">The sequence shown here is derived from an EMBL/GenBank/DDBJ whole genome shotgun (WGS) entry which is preliminary data.</text>
</comment>
<dbReference type="PANTHER" id="PTHR35546:SF130">
    <property type="entry name" value="EXPRESSED PROTEIN"/>
    <property type="match status" value="1"/>
</dbReference>
<dbReference type="EMBL" id="AWUE01014045">
    <property type="protein sequence ID" value="OMP05304.1"/>
    <property type="molecule type" value="Genomic_DNA"/>
</dbReference>
<evidence type="ECO:0000259" key="1">
    <source>
        <dbReference type="Pfam" id="PF00646"/>
    </source>
</evidence>
<dbReference type="Pfam" id="PF00646">
    <property type="entry name" value="F-box"/>
    <property type="match status" value="1"/>
</dbReference>
<dbReference type="STRING" id="93759.A0A1R3KE31"/>
<dbReference type="InterPro" id="IPR036047">
    <property type="entry name" value="F-box-like_dom_sf"/>
</dbReference>
<protein>
    <recommendedName>
        <fullName evidence="1">F-box domain-containing protein</fullName>
    </recommendedName>
</protein>
<dbReference type="InterPro" id="IPR001810">
    <property type="entry name" value="F-box_dom"/>
</dbReference>
<dbReference type="PANTHER" id="PTHR35546">
    <property type="entry name" value="F-BOX PROTEIN INTERACTION DOMAIN PROTEIN-RELATED"/>
    <property type="match status" value="1"/>
</dbReference>
<dbReference type="Proteomes" id="UP000187203">
    <property type="component" value="Unassembled WGS sequence"/>
</dbReference>
<name>A0A1R3KE31_9ROSI</name>
<gene>
    <name evidence="2" type="ORF">COLO4_08939</name>
</gene>
<evidence type="ECO:0000313" key="3">
    <source>
        <dbReference type="Proteomes" id="UP000187203"/>
    </source>
</evidence>
<feature type="domain" description="F-box" evidence="1">
    <location>
        <begin position="24"/>
        <end position="57"/>
    </location>
</feature>
<dbReference type="InterPro" id="IPR055290">
    <property type="entry name" value="At3g26010-like"/>
</dbReference>
<keyword evidence="3" id="KW-1185">Reference proteome</keyword>
<sequence>MEEKKRSKSSNSNSAEQIGYNEGLLTEILLKVPTRSLLKFKLVSKQWMSLISSTHFCVTHTRTQASDLKPSALFIDGCSLSPSKIPLLPIDFDSTQRFPPFDFIDPNPPPLRILQSCSGLLICSSVNKSTYYICNPTTKKFKKFTFRSKDCSDVAVNLAFDPLKSPHYKVIFVAMAYICTPSPSDTSQIKRKCYIEIYSSEPNPCCSSKIEFDSKEGVSLDHGVCSSKIEFDSKEGVSLDNGVFCNGSIHWYSYQELHYLDLDKECVTTMSMPRVNNVTECYFGASGGHLNYVCGYLRDIRLGINIYEMEQDYSKWNFKYNLTLAEIITAHWSDFHYSYLPDFLLMCAINSGDEGYSFYAVFPDGRAISYNFKNGTSKALQLSNIKRYNFGKFPRMACQYIESLAWV</sequence>
<dbReference type="AlphaFoldDB" id="A0A1R3KE31"/>
<dbReference type="OrthoDB" id="605328at2759"/>
<organism evidence="2 3">
    <name type="scientific">Corchorus olitorius</name>
    <dbReference type="NCBI Taxonomy" id="93759"/>
    <lineage>
        <taxon>Eukaryota</taxon>
        <taxon>Viridiplantae</taxon>
        <taxon>Streptophyta</taxon>
        <taxon>Embryophyta</taxon>
        <taxon>Tracheophyta</taxon>
        <taxon>Spermatophyta</taxon>
        <taxon>Magnoliopsida</taxon>
        <taxon>eudicotyledons</taxon>
        <taxon>Gunneridae</taxon>
        <taxon>Pentapetalae</taxon>
        <taxon>rosids</taxon>
        <taxon>malvids</taxon>
        <taxon>Malvales</taxon>
        <taxon>Malvaceae</taxon>
        <taxon>Grewioideae</taxon>
        <taxon>Apeibeae</taxon>
        <taxon>Corchorus</taxon>
    </lineage>
</organism>